<dbReference type="Proteomes" id="UP001304088">
    <property type="component" value="Chromosome"/>
</dbReference>
<evidence type="ECO:0000313" key="5">
    <source>
        <dbReference type="Proteomes" id="UP001304088"/>
    </source>
</evidence>
<dbReference type="InterPro" id="IPR050748">
    <property type="entry name" value="Glycosyltrans_8_dom-fam"/>
</dbReference>
<dbReference type="InterPro" id="IPR029044">
    <property type="entry name" value="Nucleotide-diphossugar_trans"/>
</dbReference>
<reference evidence="4 5" key="1">
    <citation type="submission" date="2023-02" db="EMBL/GenBank/DDBJ databases">
        <title>Streptococcus sp. Genome Sequencing and Assembly.</title>
        <authorList>
            <person name="Shore S.M."/>
            <person name="Nicholson T.L."/>
        </authorList>
    </citation>
    <scope>NUCLEOTIDE SEQUENCE [LARGE SCALE GENOMIC DNA]</scope>
    <source>
        <strain evidence="4 5">29896</strain>
    </source>
</reference>
<organism evidence="4 5">
    <name type="scientific">Streptococcus suivaginalis</name>
    <dbReference type="NCBI Taxonomy" id="3028082"/>
    <lineage>
        <taxon>Bacteria</taxon>
        <taxon>Bacillati</taxon>
        <taxon>Bacillota</taxon>
        <taxon>Bacilli</taxon>
        <taxon>Lactobacillales</taxon>
        <taxon>Streptococcaceae</taxon>
        <taxon>Streptococcus</taxon>
    </lineage>
</organism>
<dbReference type="Pfam" id="PF01501">
    <property type="entry name" value="Glyco_transf_8"/>
    <property type="match status" value="1"/>
</dbReference>
<dbReference type="GO" id="GO:0016757">
    <property type="term" value="F:glycosyltransferase activity"/>
    <property type="evidence" value="ECO:0007669"/>
    <property type="project" value="UniProtKB-KW"/>
</dbReference>
<keyword evidence="5" id="KW-1185">Reference proteome</keyword>
<keyword evidence="1" id="KW-0328">Glycosyltransferase</keyword>
<dbReference type="RefSeq" id="WP_248028024.1">
    <property type="nucleotide sequence ID" value="NZ_CP118733.1"/>
</dbReference>
<dbReference type="PANTHER" id="PTHR13778:SF47">
    <property type="entry name" value="LIPOPOLYSACCHARIDE 1,3-GALACTOSYLTRANSFERASE"/>
    <property type="match status" value="1"/>
</dbReference>
<keyword evidence="2" id="KW-0808">Transferase</keyword>
<name>A0AA96VMT9_9STRE</name>
<gene>
    <name evidence="4" type="ORF">PXH68_04070</name>
</gene>
<dbReference type="Gene3D" id="3.90.550.10">
    <property type="entry name" value="Spore Coat Polysaccharide Biosynthesis Protein SpsA, Chain A"/>
    <property type="match status" value="1"/>
</dbReference>
<dbReference type="AlphaFoldDB" id="A0AA96VMT9"/>
<evidence type="ECO:0000256" key="3">
    <source>
        <dbReference type="ARBA" id="ARBA00022723"/>
    </source>
</evidence>
<dbReference type="InterPro" id="IPR002495">
    <property type="entry name" value="Glyco_trans_8"/>
</dbReference>
<proteinExistence type="predicted"/>
<sequence>MKYDLAAFVNYCKIRFFFQNNLIRKISGDKKFLKHQYITIAISTNEHFIKQTQIMIMSLENIGCFVKLYILNINLSDALIQSLNKVAPENVEILVVSVDACSLSNLKISKKWPIEAWVRVLIPKLVPEKKVLYLDVDTIVVDELTSIFNLSSNPITGVLCTYYFRQGMHEYLPHGVNSGVLILDTEELLHLNFPEKVLEYAKNNVELLQMPDQDSINVVSRDYMKNIPPRYNVMNFFFALTHKKICKYIGNEFYSESQYKEALFNPAILHFNGGPFARPWLKKGIKHPYYKVYRYYEEKVNLVNRKT</sequence>
<evidence type="ECO:0000256" key="2">
    <source>
        <dbReference type="ARBA" id="ARBA00022679"/>
    </source>
</evidence>
<dbReference type="GO" id="GO:0046872">
    <property type="term" value="F:metal ion binding"/>
    <property type="evidence" value="ECO:0007669"/>
    <property type="project" value="UniProtKB-KW"/>
</dbReference>
<protein>
    <submittedName>
        <fullName evidence="4">Glycosyltransferase</fullName>
    </submittedName>
</protein>
<keyword evidence="3" id="KW-0479">Metal-binding</keyword>
<evidence type="ECO:0000256" key="1">
    <source>
        <dbReference type="ARBA" id="ARBA00022676"/>
    </source>
</evidence>
<dbReference type="PANTHER" id="PTHR13778">
    <property type="entry name" value="GLYCOSYLTRANSFERASE 8 DOMAIN-CONTAINING PROTEIN"/>
    <property type="match status" value="1"/>
</dbReference>
<dbReference type="SUPFAM" id="SSF53448">
    <property type="entry name" value="Nucleotide-diphospho-sugar transferases"/>
    <property type="match status" value="1"/>
</dbReference>
<evidence type="ECO:0000313" key="4">
    <source>
        <dbReference type="EMBL" id="WNY47894.1"/>
    </source>
</evidence>
<dbReference type="KEGG" id="ssuv:PXH68_04070"/>
<dbReference type="EMBL" id="CP118733">
    <property type="protein sequence ID" value="WNY47894.1"/>
    <property type="molecule type" value="Genomic_DNA"/>
</dbReference>
<accession>A0AA96VMT9</accession>